<evidence type="ECO:0000256" key="7">
    <source>
        <dbReference type="SAM" id="MobiDB-lite"/>
    </source>
</evidence>
<dbReference type="InterPro" id="IPR005614">
    <property type="entry name" value="NrfD-like"/>
</dbReference>
<dbReference type="PANTHER" id="PTHR43044:SF2">
    <property type="entry name" value="POLYSULPHIDE REDUCTASE NRFD"/>
    <property type="match status" value="1"/>
</dbReference>
<evidence type="ECO:0000256" key="3">
    <source>
        <dbReference type="ARBA" id="ARBA00022475"/>
    </source>
</evidence>
<feature type="transmembrane region" description="Helical" evidence="8">
    <location>
        <begin position="303"/>
        <end position="324"/>
    </location>
</feature>
<feature type="transmembrane region" description="Helical" evidence="8">
    <location>
        <begin position="262"/>
        <end position="282"/>
    </location>
</feature>
<dbReference type="Pfam" id="PF03916">
    <property type="entry name" value="NrfD"/>
    <property type="match status" value="1"/>
</dbReference>
<keyword evidence="3" id="KW-1003">Cell membrane</keyword>
<evidence type="ECO:0000256" key="8">
    <source>
        <dbReference type="SAM" id="Phobius"/>
    </source>
</evidence>
<evidence type="ECO:0000313" key="9">
    <source>
        <dbReference type="EMBL" id="MCL6216779.1"/>
    </source>
</evidence>
<feature type="transmembrane region" description="Helical" evidence="8">
    <location>
        <begin position="161"/>
        <end position="183"/>
    </location>
</feature>
<evidence type="ECO:0000313" key="10">
    <source>
        <dbReference type="Proteomes" id="UP001139521"/>
    </source>
</evidence>
<feature type="transmembrane region" description="Helical" evidence="8">
    <location>
        <begin position="371"/>
        <end position="387"/>
    </location>
</feature>
<reference evidence="9" key="1">
    <citation type="submission" date="2022-01" db="EMBL/GenBank/DDBJ databases">
        <title>Genome sequencing of Zunongwangia sp. M21534 genome.</title>
        <authorList>
            <person name="Chen Y."/>
            <person name="Dong C."/>
            <person name="Shao Z."/>
        </authorList>
    </citation>
    <scope>NUCLEOTIDE SEQUENCE</scope>
    <source>
        <strain evidence="9">MCCC M21534</strain>
    </source>
</reference>
<keyword evidence="10" id="KW-1185">Reference proteome</keyword>
<evidence type="ECO:0000256" key="1">
    <source>
        <dbReference type="ARBA" id="ARBA00004651"/>
    </source>
</evidence>
<evidence type="ECO:0000256" key="5">
    <source>
        <dbReference type="ARBA" id="ARBA00022989"/>
    </source>
</evidence>
<dbReference type="RefSeq" id="WP_249599773.1">
    <property type="nucleotide sequence ID" value="NZ_JAKHSK010000001.1"/>
</dbReference>
<protein>
    <submittedName>
        <fullName evidence="9">Polysulfide reductase NrfD</fullName>
    </submittedName>
</protein>
<accession>A0A9X2CLU4</accession>
<dbReference type="GO" id="GO:0005886">
    <property type="term" value="C:plasma membrane"/>
    <property type="evidence" value="ECO:0007669"/>
    <property type="project" value="UniProtKB-SubCell"/>
</dbReference>
<feature type="transmembrane region" description="Helical" evidence="8">
    <location>
        <begin position="39"/>
        <end position="63"/>
    </location>
</feature>
<keyword evidence="4 8" id="KW-0812">Transmembrane</keyword>
<name>A0A9X2CLU4_9FLAO</name>
<sequence>MSSHYEAPIREPLVTGEKTYHDISVEVGAPVLGRANKTWYIVFTLALIAFLWGLGCIIYTVSTGIGVWGLNKTIGWAWDITNFVWWVGIGHAGTLISAVLLLFRQKWRMAVNRSAEAMTIFAVVQAGLFPIIHMGRPWLAYWVLPIPNQFGSLWVNFNSPLLWDVFAISTYLSVSLVFWWTGLLPDFAMLRDRTTNEFQKKIYGILSFGWSGRVKDWQRFEEVSLVLAGLATPLVLSVHTIVSFDFATSVVPGWHSTIFPPYFVAGAIFSGFAMVQTLLIIMRKVVNLQDYITLLHIEYMNKVILLTGGIVSVAYITEFFIGWYSGTSYENYTYLSFGAATGPYAWAFWALIICNFVVPLTLWVKKLRRNILWTFIVALVINIGMWFERFDIIVIDLSKGRTPSSWAMFSPTFVDIGVFIGTIGFFFVLFLLYARTFPVIAQAEVKTILKSSGEYYKNLRAKHGDDVAHHVDNDPTAKEPSANIEGKKDFFGDTSTEKEPGSEHVPTVNADALGLTEAQKDRLDAMLARIGTYNPKLESADNLQKLNGVGPLLEQHLHQVGIYKYDQVANLTKDDYILLDEVIENFPIIENRGDWNTQATELKNK</sequence>
<gene>
    <name evidence="9" type="primary">nrfD</name>
    <name evidence="9" type="ORF">L1967_00590</name>
</gene>
<feature type="transmembrane region" description="Helical" evidence="8">
    <location>
        <begin position="223"/>
        <end position="242"/>
    </location>
</feature>
<proteinExistence type="inferred from homology"/>
<feature type="transmembrane region" description="Helical" evidence="8">
    <location>
        <begin position="115"/>
        <end position="135"/>
    </location>
</feature>
<dbReference type="PANTHER" id="PTHR43044">
    <property type="match status" value="1"/>
</dbReference>
<feature type="compositionally biased region" description="Basic and acidic residues" evidence="7">
    <location>
        <begin position="485"/>
        <end position="502"/>
    </location>
</feature>
<comment type="similarity">
    <text evidence="2">Belongs to the NrfD family.</text>
</comment>
<evidence type="ECO:0000256" key="6">
    <source>
        <dbReference type="ARBA" id="ARBA00023136"/>
    </source>
</evidence>
<keyword evidence="5 8" id="KW-1133">Transmembrane helix</keyword>
<organism evidence="9 10">
    <name type="scientific">Zunongwangia pacifica</name>
    <dbReference type="NCBI Taxonomy" id="2911062"/>
    <lineage>
        <taxon>Bacteria</taxon>
        <taxon>Pseudomonadati</taxon>
        <taxon>Bacteroidota</taxon>
        <taxon>Flavobacteriia</taxon>
        <taxon>Flavobacteriales</taxon>
        <taxon>Flavobacteriaceae</taxon>
        <taxon>Zunongwangia</taxon>
    </lineage>
</organism>
<feature type="transmembrane region" description="Helical" evidence="8">
    <location>
        <begin position="344"/>
        <end position="364"/>
    </location>
</feature>
<evidence type="ECO:0000256" key="4">
    <source>
        <dbReference type="ARBA" id="ARBA00022692"/>
    </source>
</evidence>
<feature type="compositionally biased region" description="Basic and acidic residues" evidence="7">
    <location>
        <begin position="467"/>
        <end position="477"/>
    </location>
</feature>
<comment type="subcellular location">
    <subcellularLocation>
        <location evidence="1">Cell membrane</location>
        <topology evidence="1">Multi-pass membrane protein</topology>
    </subcellularLocation>
</comment>
<dbReference type="EMBL" id="JAKHSK010000001">
    <property type="protein sequence ID" value="MCL6216779.1"/>
    <property type="molecule type" value="Genomic_DNA"/>
</dbReference>
<feature type="region of interest" description="Disordered" evidence="7">
    <location>
        <begin position="467"/>
        <end position="505"/>
    </location>
</feature>
<dbReference type="AlphaFoldDB" id="A0A9X2CLU4"/>
<dbReference type="Proteomes" id="UP001139521">
    <property type="component" value="Unassembled WGS sequence"/>
</dbReference>
<feature type="transmembrane region" description="Helical" evidence="8">
    <location>
        <begin position="407"/>
        <end position="433"/>
    </location>
</feature>
<feature type="transmembrane region" description="Helical" evidence="8">
    <location>
        <begin position="83"/>
        <end position="103"/>
    </location>
</feature>
<evidence type="ECO:0000256" key="2">
    <source>
        <dbReference type="ARBA" id="ARBA00008929"/>
    </source>
</evidence>
<keyword evidence="6 8" id="KW-0472">Membrane</keyword>
<comment type="caution">
    <text evidence="9">The sequence shown here is derived from an EMBL/GenBank/DDBJ whole genome shotgun (WGS) entry which is preliminary data.</text>
</comment>